<dbReference type="PANTHER" id="PTHR37049:SF4">
    <property type="entry name" value="RHODANESE DOMAIN-CONTAINING PROTEIN"/>
    <property type="match status" value="1"/>
</dbReference>
<accession>A0AA38HHH3</accession>
<dbReference type="Proteomes" id="UP001164286">
    <property type="component" value="Unassembled WGS sequence"/>
</dbReference>
<organism evidence="1 2">
    <name type="scientific">Dioszegia hungarica</name>
    <dbReference type="NCBI Taxonomy" id="4972"/>
    <lineage>
        <taxon>Eukaryota</taxon>
        <taxon>Fungi</taxon>
        <taxon>Dikarya</taxon>
        <taxon>Basidiomycota</taxon>
        <taxon>Agaricomycotina</taxon>
        <taxon>Tremellomycetes</taxon>
        <taxon>Tremellales</taxon>
        <taxon>Bulleribasidiaceae</taxon>
        <taxon>Dioszegia</taxon>
    </lineage>
</organism>
<proteinExistence type="predicted"/>
<evidence type="ECO:0008006" key="3">
    <source>
        <dbReference type="Google" id="ProtNLM"/>
    </source>
</evidence>
<name>A0AA38HHH3_9TREE</name>
<dbReference type="SUPFAM" id="SSF52096">
    <property type="entry name" value="ClpP/crotonase"/>
    <property type="match status" value="1"/>
</dbReference>
<sequence>MLLLLPLLAGLAIAAPLEERSIHPLEERQLPPGDPCGRLVGTTPYYAPRTMLACLQSIAFKSEVRSNIMSVANAMYTQLDVLAANQLGDTEEPVNQAVNIQAEFQRINSTTYSTDYDFQHDLSRSMTLLNDGHHAWSSCYRSLFQTTHAIPIVSLSSSAESTTPNIYIVPDVARFVAATGFGTIYSSAGIDVASLAGAQVLGIEGKPAWDYIEQDKLPVTGVYIDKQQRLNSVFASYAAEGGVWGRVPGRFTSTRDLTKNNLTMTVKTTAGVEKEISIPWVTRYATTSTWNYTSGEAFWNANCGSARPITLRETPGGGNTTQTPAGTTVAPTMADLRLLAQSAYRACPATRNTIAIPVVTSEDPTKSASYLGGRDIMFFSIPNTKTGVVYLPTFLPEPASNACITRYFIDLVFGLRNFTSAGIENVLIDTSNNGGGAVVLSQVAQVLFTGQRFENEANFETVLRRSPLTEAILQRFIDTPSLADVFSTFNPATYRSGTANLPRDANYFSPGREYTINNQTLRTSNLLRDPTEQIALLDMLFDIPDAAPFPPKSIVFTGNGLCGSACATFTNFLIEYYNGTGYIQAAQPSKPIEFTAFMAGQAFTSDAVYQEAATIGFDNPALLPKLNHAGSFGFAIRAAISPILAPGDFLQYRSFPAANRFALTAERYSDQMASWAYIASKAFPRNL</sequence>
<evidence type="ECO:0000313" key="2">
    <source>
        <dbReference type="Proteomes" id="UP001164286"/>
    </source>
</evidence>
<evidence type="ECO:0000313" key="1">
    <source>
        <dbReference type="EMBL" id="KAI9639791.1"/>
    </source>
</evidence>
<gene>
    <name evidence="1" type="ORF">MKK02DRAFT_40117</name>
</gene>
<dbReference type="RefSeq" id="XP_052949568.1">
    <property type="nucleotide sequence ID" value="XM_053090959.1"/>
</dbReference>
<dbReference type="AlphaFoldDB" id="A0AA38HHH3"/>
<protein>
    <recommendedName>
        <fullName evidence="3">Tail specific protease domain-containing protein</fullName>
    </recommendedName>
</protein>
<dbReference type="InterPro" id="IPR029045">
    <property type="entry name" value="ClpP/crotonase-like_dom_sf"/>
</dbReference>
<keyword evidence="2" id="KW-1185">Reference proteome</keyword>
<reference evidence="1" key="1">
    <citation type="journal article" date="2022" name="G3 (Bethesda)">
        <title>High quality genome of the basidiomycete yeast Dioszegia hungarica PDD-24b-2 isolated from cloud water.</title>
        <authorList>
            <person name="Jarrige D."/>
            <person name="Haridas S."/>
            <person name="Bleykasten-Grosshans C."/>
            <person name="Joly M."/>
            <person name="Nadalig T."/>
            <person name="Sancelme M."/>
            <person name="Vuilleumier S."/>
            <person name="Grigoriev I.V."/>
            <person name="Amato P."/>
            <person name="Bringel F."/>
        </authorList>
    </citation>
    <scope>NUCLEOTIDE SEQUENCE</scope>
    <source>
        <strain evidence="1">PDD-24b-2</strain>
    </source>
</reference>
<dbReference type="EMBL" id="JAKWFO010000001">
    <property type="protein sequence ID" value="KAI9639791.1"/>
    <property type="molecule type" value="Genomic_DNA"/>
</dbReference>
<dbReference type="Gene3D" id="3.90.226.10">
    <property type="entry name" value="2-enoyl-CoA Hydratase, Chain A, domain 1"/>
    <property type="match status" value="1"/>
</dbReference>
<dbReference type="PANTHER" id="PTHR37049">
    <property type="entry name" value="PEPTIDASE S41 FAMILY PROTEIN"/>
    <property type="match status" value="1"/>
</dbReference>
<comment type="caution">
    <text evidence="1">The sequence shown here is derived from an EMBL/GenBank/DDBJ whole genome shotgun (WGS) entry which is preliminary data.</text>
</comment>
<dbReference type="GeneID" id="77730164"/>
<dbReference type="InterPro" id="IPR052766">
    <property type="entry name" value="S41A_metabolite_peptidase"/>
</dbReference>